<accession>A0A7D4TYG1</accession>
<name>A0A7D4TYG1_9SPHI</name>
<dbReference type="KEGG" id="mmab:HQ865_21420"/>
<dbReference type="InterPro" id="IPR011649">
    <property type="entry name" value="KaiB_domain"/>
</dbReference>
<proteinExistence type="predicted"/>
<dbReference type="SMART" id="SM01248">
    <property type="entry name" value="KaiB"/>
    <property type="match status" value="1"/>
</dbReference>
<keyword evidence="3" id="KW-1185">Reference proteome</keyword>
<protein>
    <submittedName>
        <fullName evidence="2">Circadian clock protein KaiB</fullName>
    </submittedName>
</protein>
<dbReference type="InterPro" id="IPR039022">
    <property type="entry name" value="KaiB-like"/>
</dbReference>
<dbReference type="InterPro" id="IPR036249">
    <property type="entry name" value="Thioredoxin-like_sf"/>
</dbReference>
<feature type="domain" description="KaiB" evidence="1">
    <location>
        <begin position="17"/>
        <end position="98"/>
    </location>
</feature>
<dbReference type="GO" id="GO:0048511">
    <property type="term" value="P:rhythmic process"/>
    <property type="evidence" value="ECO:0007669"/>
    <property type="project" value="InterPro"/>
</dbReference>
<organism evidence="2 3">
    <name type="scientific">Mucilaginibacter mali</name>
    <dbReference type="NCBI Taxonomy" id="2740462"/>
    <lineage>
        <taxon>Bacteria</taxon>
        <taxon>Pseudomonadati</taxon>
        <taxon>Bacteroidota</taxon>
        <taxon>Sphingobacteriia</taxon>
        <taxon>Sphingobacteriales</taxon>
        <taxon>Sphingobacteriaceae</taxon>
        <taxon>Mucilaginibacter</taxon>
    </lineage>
</organism>
<reference evidence="2 3" key="1">
    <citation type="submission" date="2020-05" db="EMBL/GenBank/DDBJ databases">
        <title>Mucilaginibacter mali sp. nov.</title>
        <authorList>
            <person name="Kim H.S."/>
            <person name="Lee K.C."/>
            <person name="Suh M.K."/>
            <person name="Kim J.-S."/>
            <person name="Han K.-I."/>
            <person name="Eom M.K."/>
            <person name="Shin Y.K."/>
            <person name="Lee J.-S."/>
        </authorList>
    </citation>
    <scope>NUCLEOTIDE SEQUENCE [LARGE SCALE GENOMIC DNA]</scope>
    <source>
        <strain evidence="2 3">G2-14</strain>
    </source>
</reference>
<dbReference type="SUPFAM" id="SSF52833">
    <property type="entry name" value="Thioredoxin-like"/>
    <property type="match status" value="1"/>
</dbReference>
<gene>
    <name evidence="2" type="ORF">HQ865_21420</name>
</gene>
<dbReference type="PANTHER" id="PTHR41709:SF2">
    <property type="entry name" value="CIRCADIAN CLOCK PROTEIN KAIB2"/>
    <property type="match status" value="1"/>
</dbReference>
<dbReference type="AlphaFoldDB" id="A0A7D4TYG1"/>
<evidence type="ECO:0000259" key="1">
    <source>
        <dbReference type="SMART" id="SM01248"/>
    </source>
</evidence>
<dbReference type="EMBL" id="CP054139">
    <property type="protein sequence ID" value="QKJ33235.1"/>
    <property type="molecule type" value="Genomic_DNA"/>
</dbReference>
<sequence>MTDGKDNKNDEGTYVLRLFITGASPNSVRAVDNLKAFCEKYLKDKYRLEIVDVHQQPAIAQKEQIIALPLLIKKSPAPERRLIGDLSDTEKLMDCFRITV</sequence>
<dbReference type="Proteomes" id="UP000505355">
    <property type="component" value="Chromosome"/>
</dbReference>
<evidence type="ECO:0000313" key="3">
    <source>
        <dbReference type="Proteomes" id="UP000505355"/>
    </source>
</evidence>
<dbReference type="Gene3D" id="3.40.30.10">
    <property type="entry name" value="Glutaredoxin"/>
    <property type="match status" value="1"/>
</dbReference>
<dbReference type="PANTHER" id="PTHR41709">
    <property type="entry name" value="KAIB-LIKE PROTEIN 1"/>
    <property type="match status" value="1"/>
</dbReference>
<dbReference type="Pfam" id="PF07689">
    <property type="entry name" value="KaiB"/>
    <property type="match status" value="1"/>
</dbReference>
<evidence type="ECO:0000313" key="2">
    <source>
        <dbReference type="EMBL" id="QKJ33235.1"/>
    </source>
</evidence>
<dbReference type="CDD" id="cd02978">
    <property type="entry name" value="KaiB_like"/>
    <property type="match status" value="1"/>
</dbReference>